<organism evidence="1 2">
    <name type="scientific">Coemansia furcata</name>
    <dbReference type="NCBI Taxonomy" id="417177"/>
    <lineage>
        <taxon>Eukaryota</taxon>
        <taxon>Fungi</taxon>
        <taxon>Fungi incertae sedis</taxon>
        <taxon>Zoopagomycota</taxon>
        <taxon>Kickxellomycotina</taxon>
        <taxon>Kickxellomycetes</taxon>
        <taxon>Kickxellales</taxon>
        <taxon>Kickxellaceae</taxon>
        <taxon>Coemansia</taxon>
    </lineage>
</organism>
<feature type="non-terminal residue" evidence="1">
    <location>
        <position position="1"/>
    </location>
</feature>
<dbReference type="Proteomes" id="UP001140096">
    <property type="component" value="Unassembled WGS sequence"/>
</dbReference>
<evidence type="ECO:0000313" key="1">
    <source>
        <dbReference type="EMBL" id="KAJ2804807.1"/>
    </source>
</evidence>
<evidence type="ECO:0000313" key="2">
    <source>
        <dbReference type="Proteomes" id="UP001140096"/>
    </source>
</evidence>
<comment type="caution">
    <text evidence="1">The sequence shown here is derived from an EMBL/GenBank/DDBJ whole genome shotgun (WGS) entry which is preliminary data.</text>
</comment>
<proteinExistence type="predicted"/>
<protein>
    <submittedName>
        <fullName evidence="1">Uncharacterized protein</fullName>
    </submittedName>
</protein>
<accession>A0ACC1LAN9</accession>
<gene>
    <name evidence="1" type="ORF">H4S07_004150</name>
</gene>
<dbReference type="EMBL" id="JANBUP010001581">
    <property type="protein sequence ID" value="KAJ2804807.1"/>
    <property type="molecule type" value="Genomic_DNA"/>
</dbReference>
<reference evidence="1" key="1">
    <citation type="submission" date="2022-07" db="EMBL/GenBank/DDBJ databases">
        <title>Phylogenomic reconstructions and comparative analyses of Kickxellomycotina fungi.</title>
        <authorList>
            <person name="Reynolds N.K."/>
            <person name="Stajich J.E."/>
            <person name="Barry K."/>
            <person name="Grigoriev I.V."/>
            <person name="Crous P."/>
            <person name="Smith M.E."/>
        </authorList>
    </citation>
    <scope>NUCLEOTIDE SEQUENCE</scope>
    <source>
        <strain evidence="1">CBS 102833</strain>
    </source>
</reference>
<sequence length="50" mass="5343">DTVRTHSCGIHFVVGKKWQVEVAKEKDAAAVASANYNAVLEASKLNSDIA</sequence>
<keyword evidence="2" id="KW-1185">Reference proteome</keyword>
<name>A0ACC1LAN9_9FUNG</name>